<evidence type="ECO:0000256" key="1">
    <source>
        <dbReference type="ARBA" id="ARBA00008791"/>
    </source>
</evidence>
<dbReference type="PANTHER" id="PTHR46268">
    <property type="entry name" value="STRESS RESPONSE PROTEIN NHAX"/>
    <property type="match status" value="1"/>
</dbReference>
<evidence type="ECO:0000259" key="2">
    <source>
        <dbReference type="Pfam" id="PF00582"/>
    </source>
</evidence>
<dbReference type="PANTHER" id="PTHR46268:SF6">
    <property type="entry name" value="UNIVERSAL STRESS PROTEIN UP12"/>
    <property type="match status" value="1"/>
</dbReference>
<dbReference type="InterPro" id="IPR006015">
    <property type="entry name" value="Universal_stress_UspA"/>
</dbReference>
<reference evidence="3 4" key="1">
    <citation type="submission" date="2024-03" db="EMBL/GenBank/DDBJ databases">
        <title>Novel species of the genus Variovorax.</title>
        <authorList>
            <person name="Liu Q."/>
            <person name="Xin Y.-H."/>
        </authorList>
    </citation>
    <scope>NUCLEOTIDE SEQUENCE [LARGE SCALE GENOMIC DNA]</scope>
    <source>
        <strain evidence="3 4">KACC 18901</strain>
    </source>
</reference>
<dbReference type="Pfam" id="PF00582">
    <property type="entry name" value="Usp"/>
    <property type="match status" value="2"/>
</dbReference>
<comment type="similarity">
    <text evidence="1">Belongs to the universal stress protein A family.</text>
</comment>
<sequence>MKTCIVGFTQDAGGREALALARTIAGGGNVALVVCVVTPESWGPTSLGVDVQYSRFLEEQAKGLLDEARALMGDTPNVRYEHVAASSASVGLTQAAERERADLIVLGYAGGSSVGRLFLGSATEELLHSASRPVATAPPGFAGAAALTRVTVGFSGGESAHGTVLHALGLAGALGLPLRLATFTVRERLGYAARVGPDAEQSMVERQTAQSQAALDAVRSQISVTGYPVETAIGVGTDWDQAIAAVNWQEGDLLVLGSSRLGVLQRVFLGSTATKIVRASPVPVLVIPRQG</sequence>
<dbReference type="RefSeq" id="WP_340337770.1">
    <property type="nucleotide sequence ID" value="NZ_JBBKZS010000012.1"/>
</dbReference>
<dbReference type="InterPro" id="IPR006016">
    <property type="entry name" value="UspA"/>
</dbReference>
<proteinExistence type="inferred from homology"/>
<evidence type="ECO:0000313" key="3">
    <source>
        <dbReference type="EMBL" id="MEJ8857698.1"/>
    </source>
</evidence>
<dbReference type="Proteomes" id="UP001367030">
    <property type="component" value="Unassembled WGS sequence"/>
</dbReference>
<feature type="domain" description="UspA" evidence="2">
    <location>
        <begin position="2"/>
        <end position="135"/>
    </location>
</feature>
<dbReference type="CDD" id="cd00293">
    <property type="entry name" value="USP-like"/>
    <property type="match status" value="2"/>
</dbReference>
<feature type="domain" description="UspA" evidence="2">
    <location>
        <begin position="149"/>
        <end position="288"/>
    </location>
</feature>
<keyword evidence="4" id="KW-1185">Reference proteome</keyword>
<name>A0ABU8XD23_9BURK</name>
<organism evidence="3 4">
    <name type="scientific">Variovorax robiniae</name>
    <dbReference type="NCBI Taxonomy" id="1836199"/>
    <lineage>
        <taxon>Bacteria</taxon>
        <taxon>Pseudomonadati</taxon>
        <taxon>Pseudomonadota</taxon>
        <taxon>Betaproteobacteria</taxon>
        <taxon>Burkholderiales</taxon>
        <taxon>Comamonadaceae</taxon>
        <taxon>Variovorax</taxon>
    </lineage>
</organism>
<dbReference type="SUPFAM" id="SSF52402">
    <property type="entry name" value="Adenine nucleotide alpha hydrolases-like"/>
    <property type="match status" value="2"/>
</dbReference>
<dbReference type="PRINTS" id="PR01438">
    <property type="entry name" value="UNVRSLSTRESS"/>
</dbReference>
<gene>
    <name evidence="3" type="ORF">WKW79_24215</name>
</gene>
<protein>
    <submittedName>
        <fullName evidence="3">Universal stress protein</fullName>
    </submittedName>
</protein>
<comment type="caution">
    <text evidence="3">The sequence shown here is derived from an EMBL/GenBank/DDBJ whole genome shotgun (WGS) entry which is preliminary data.</text>
</comment>
<dbReference type="Gene3D" id="3.40.50.620">
    <property type="entry name" value="HUPs"/>
    <property type="match status" value="2"/>
</dbReference>
<evidence type="ECO:0000313" key="4">
    <source>
        <dbReference type="Proteomes" id="UP001367030"/>
    </source>
</evidence>
<accession>A0ABU8XD23</accession>
<dbReference type="InterPro" id="IPR014729">
    <property type="entry name" value="Rossmann-like_a/b/a_fold"/>
</dbReference>
<dbReference type="EMBL" id="JBBKZS010000012">
    <property type="protein sequence ID" value="MEJ8857698.1"/>
    <property type="molecule type" value="Genomic_DNA"/>
</dbReference>